<protein>
    <recommendedName>
        <fullName evidence="1">Integrase zinc-binding domain-containing protein</fullName>
    </recommendedName>
</protein>
<dbReference type="EMBL" id="JAMSHJ010000007">
    <property type="protein sequence ID" value="KAI5384072.1"/>
    <property type="molecule type" value="Genomic_DNA"/>
</dbReference>
<dbReference type="Gene3D" id="1.10.340.70">
    <property type="match status" value="1"/>
</dbReference>
<proteinExistence type="predicted"/>
<comment type="caution">
    <text evidence="2">The sequence shown here is derived from an EMBL/GenBank/DDBJ whole genome shotgun (WGS) entry which is preliminary data.</text>
</comment>
<dbReference type="Proteomes" id="UP001058974">
    <property type="component" value="Chromosome 7"/>
</dbReference>
<dbReference type="PANTHER" id="PTHR37984">
    <property type="entry name" value="PROTEIN CBG26694"/>
    <property type="match status" value="1"/>
</dbReference>
<evidence type="ECO:0000313" key="3">
    <source>
        <dbReference type="Proteomes" id="UP001058974"/>
    </source>
</evidence>
<reference evidence="2 3" key="1">
    <citation type="journal article" date="2022" name="Nat. Genet.">
        <title>Improved pea reference genome and pan-genome highlight genomic features and evolutionary characteristics.</title>
        <authorList>
            <person name="Yang T."/>
            <person name="Liu R."/>
            <person name="Luo Y."/>
            <person name="Hu S."/>
            <person name="Wang D."/>
            <person name="Wang C."/>
            <person name="Pandey M.K."/>
            <person name="Ge S."/>
            <person name="Xu Q."/>
            <person name="Li N."/>
            <person name="Li G."/>
            <person name="Huang Y."/>
            <person name="Saxena R.K."/>
            <person name="Ji Y."/>
            <person name="Li M."/>
            <person name="Yan X."/>
            <person name="He Y."/>
            <person name="Liu Y."/>
            <person name="Wang X."/>
            <person name="Xiang C."/>
            <person name="Varshney R.K."/>
            <person name="Ding H."/>
            <person name="Gao S."/>
            <person name="Zong X."/>
        </authorList>
    </citation>
    <scope>NUCLEOTIDE SEQUENCE [LARGE SCALE GENOMIC DNA]</scope>
    <source>
        <strain evidence="2 3">cv. Zhongwan 6</strain>
    </source>
</reference>
<dbReference type="Gramene" id="Psat07G0118400-T1">
    <property type="protein sequence ID" value="KAI5384072.1"/>
    <property type="gene ID" value="KIW84_071184"/>
</dbReference>
<feature type="domain" description="Integrase zinc-binding" evidence="1">
    <location>
        <begin position="97"/>
        <end position="150"/>
    </location>
</feature>
<gene>
    <name evidence="2" type="ORF">KIW84_071184</name>
</gene>
<dbReference type="AlphaFoldDB" id="A0A9D4VI33"/>
<keyword evidence="3" id="KW-1185">Reference proteome</keyword>
<dbReference type="PANTHER" id="PTHR37984:SF5">
    <property type="entry name" value="PROTEIN NYNRIN-LIKE"/>
    <property type="match status" value="1"/>
</dbReference>
<sequence length="289" mass="32933">MGLQIVCTIAKTSSLALQEELMEKSPQNFSYFRRRRASLLITLAREIIGFECLKELYGNNVEFKEFWAKCGGKQPCADFHIQDAYLFKRDRLCIPCSSLREKLILDSHGGGLSCHLSRDRTIASLEERYYWSHLRRDIGVIVMRCYTCQISIVQYQNVGIYMPLSISGGIWQDLAMDFLLGLPLTQPVLNRSYITHLQTDGQTEVEFSYNNVVHSATGKSLFSLVYTYDPKHVVDLIKLPKAPGVSVTAENMVEEMVVVKEDVKAMLEATRQKNKAAADKRRIVKFFNA</sequence>
<evidence type="ECO:0000259" key="1">
    <source>
        <dbReference type="Pfam" id="PF17921"/>
    </source>
</evidence>
<dbReference type="Pfam" id="PF17921">
    <property type="entry name" value="Integrase_H2C2"/>
    <property type="match status" value="1"/>
</dbReference>
<organism evidence="2 3">
    <name type="scientific">Pisum sativum</name>
    <name type="common">Garden pea</name>
    <name type="synonym">Lathyrus oleraceus</name>
    <dbReference type="NCBI Taxonomy" id="3888"/>
    <lineage>
        <taxon>Eukaryota</taxon>
        <taxon>Viridiplantae</taxon>
        <taxon>Streptophyta</taxon>
        <taxon>Embryophyta</taxon>
        <taxon>Tracheophyta</taxon>
        <taxon>Spermatophyta</taxon>
        <taxon>Magnoliopsida</taxon>
        <taxon>eudicotyledons</taxon>
        <taxon>Gunneridae</taxon>
        <taxon>Pentapetalae</taxon>
        <taxon>rosids</taxon>
        <taxon>fabids</taxon>
        <taxon>Fabales</taxon>
        <taxon>Fabaceae</taxon>
        <taxon>Papilionoideae</taxon>
        <taxon>50 kb inversion clade</taxon>
        <taxon>NPAAA clade</taxon>
        <taxon>Hologalegina</taxon>
        <taxon>IRL clade</taxon>
        <taxon>Fabeae</taxon>
        <taxon>Lathyrus</taxon>
    </lineage>
</organism>
<dbReference type="InterPro" id="IPR050951">
    <property type="entry name" value="Retrovirus_Pol_polyprotein"/>
</dbReference>
<dbReference type="InterPro" id="IPR041588">
    <property type="entry name" value="Integrase_H2C2"/>
</dbReference>
<accession>A0A9D4VI33</accession>
<name>A0A9D4VI33_PEA</name>
<evidence type="ECO:0000313" key="2">
    <source>
        <dbReference type="EMBL" id="KAI5384072.1"/>
    </source>
</evidence>